<dbReference type="HAMAP" id="MF_00921">
    <property type="entry name" value="PDRP"/>
    <property type="match status" value="1"/>
</dbReference>
<dbReference type="Pfam" id="PF03618">
    <property type="entry name" value="Kinase-PPPase"/>
    <property type="match status" value="1"/>
</dbReference>
<proteinExistence type="inferred from homology"/>
<dbReference type="GO" id="GO:0016776">
    <property type="term" value="F:phosphotransferase activity, phosphate group as acceptor"/>
    <property type="evidence" value="ECO:0007669"/>
    <property type="project" value="UniProtKB-UniRule"/>
</dbReference>
<dbReference type="STRING" id="209880.SAMN02910343_00239"/>
<dbReference type="EC" id="2.7.11.32" evidence="5"/>
<dbReference type="GeneID" id="87755287"/>
<reference evidence="6 7" key="1">
    <citation type="submission" date="2016-10" db="EMBL/GenBank/DDBJ databases">
        <authorList>
            <person name="de Groot N.N."/>
        </authorList>
    </citation>
    <scope>NUCLEOTIDE SEQUENCE [LARGE SCALE GENOMIC DNA]</scope>
    <source>
        <strain evidence="6 7">DSM 15230</strain>
    </source>
</reference>
<dbReference type="EMBL" id="FMXA01000003">
    <property type="protein sequence ID" value="SDA38500.1"/>
    <property type="molecule type" value="Genomic_DNA"/>
</dbReference>
<evidence type="ECO:0000313" key="7">
    <source>
        <dbReference type="Proteomes" id="UP000199689"/>
    </source>
</evidence>
<name>A0A1G5UY00_9FIRM</name>
<dbReference type="NCBIfam" id="NF003742">
    <property type="entry name" value="PRK05339.1"/>
    <property type="match status" value="1"/>
</dbReference>
<dbReference type="OrthoDB" id="9782201at2"/>
<dbReference type="PANTHER" id="PTHR31756:SF3">
    <property type="entry name" value="PYRUVATE, PHOSPHATE DIKINASE REGULATORY PROTEIN 1, CHLOROPLASTIC"/>
    <property type="match status" value="1"/>
</dbReference>
<evidence type="ECO:0000256" key="3">
    <source>
        <dbReference type="ARBA" id="ARBA00022741"/>
    </source>
</evidence>
<dbReference type="GO" id="GO:0043531">
    <property type="term" value="F:ADP binding"/>
    <property type="evidence" value="ECO:0007669"/>
    <property type="project" value="UniProtKB-UniRule"/>
</dbReference>
<keyword evidence="2 5" id="KW-0808">Transferase</keyword>
<keyword evidence="7" id="KW-1185">Reference proteome</keyword>
<comment type="similarity">
    <text evidence="5">Belongs to the pyruvate, phosphate/water dikinase regulatory protein family. PDRP subfamily.</text>
</comment>
<evidence type="ECO:0000256" key="5">
    <source>
        <dbReference type="HAMAP-Rule" id="MF_00921"/>
    </source>
</evidence>
<keyword evidence="3 5" id="KW-0547">Nucleotide-binding</keyword>
<keyword evidence="1 5" id="KW-0723">Serine/threonine-protein kinase</keyword>
<dbReference type="EC" id="2.7.4.27" evidence="5"/>
<dbReference type="PANTHER" id="PTHR31756">
    <property type="entry name" value="PYRUVATE, PHOSPHATE DIKINASE REGULATORY PROTEIN 1, CHLOROPLASTIC"/>
    <property type="match status" value="1"/>
</dbReference>
<accession>A0A1G5UY00</accession>
<dbReference type="AlphaFoldDB" id="A0A1G5UY00"/>
<evidence type="ECO:0000256" key="4">
    <source>
        <dbReference type="ARBA" id="ARBA00022777"/>
    </source>
</evidence>
<sequence length="276" mass="31225">MSETKTLYVVSDSIGETAEKVAKATISQFDQDAMDIVRIPFVRHTEQIRNIIEEAASNGGVICHTLVSQELRESFEKIAREEHVQYVDILGPMLNMVSNVTDSRPRMKPGIIHRLDQEYFKRVAAIEFAVKYDDGKNPSGFKKADVVLVGVSRTSKTPLSMYLANKSYKAANLPLVPEVPIPPEIFEVPPYKVIGLIIDPFKLNTIRTERIKALGFSGSANYTDLSRIQEELMYAKEVMRRLHCMVIDVSNKAIEETASRIIEIIEKNKQLYGNKY</sequence>
<protein>
    <recommendedName>
        <fullName evidence="5">Putative pyruvate, phosphate dikinase regulatory protein</fullName>
        <shortName evidence="5">PPDK regulatory protein</shortName>
        <ecNumber evidence="5">2.7.11.32</ecNumber>
        <ecNumber evidence="5">2.7.4.27</ecNumber>
    </recommendedName>
</protein>
<comment type="catalytic activity">
    <reaction evidence="5">
        <text>N(tele)-phospho-L-histidyl/O-phospho-L-threonyl-[pyruvate, phosphate dikinase] + phosphate + H(+) = N(tele)-phospho-L-histidyl/L-threonyl-[pyruvate, phosphate dikinase] + diphosphate</text>
        <dbReference type="Rhea" id="RHEA:43696"/>
        <dbReference type="Rhea" id="RHEA-COMP:10650"/>
        <dbReference type="Rhea" id="RHEA-COMP:10651"/>
        <dbReference type="ChEBI" id="CHEBI:15378"/>
        <dbReference type="ChEBI" id="CHEBI:30013"/>
        <dbReference type="ChEBI" id="CHEBI:33019"/>
        <dbReference type="ChEBI" id="CHEBI:43474"/>
        <dbReference type="ChEBI" id="CHEBI:61977"/>
        <dbReference type="ChEBI" id="CHEBI:83586"/>
        <dbReference type="EC" id="2.7.4.27"/>
    </reaction>
</comment>
<comment type="catalytic activity">
    <reaction evidence="5">
        <text>N(tele)-phospho-L-histidyl/L-threonyl-[pyruvate, phosphate dikinase] + ADP = N(tele)-phospho-L-histidyl/O-phospho-L-threonyl-[pyruvate, phosphate dikinase] + AMP + H(+)</text>
        <dbReference type="Rhea" id="RHEA:43692"/>
        <dbReference type="Rhea" id="RHEA-COMP:10650"/>
        <dbReference type="Rhea" id="RHEA-COMP:10651"/>
        <dbReference type="ChEBI" id="CHEBI:15378"/>
        <dbReference type="ChEBI" id="CHEBI:30013"/>
        <dbReference type="ChEBI" id="CHEBI:61977"/>
        <dbReference type="ChEBI" id="CHEBI:83586"/>
        <dbReference type="ChEBI" id="CHEBI:456215"/>
        <dbReference type="ChEBI" id="CHEBI:456216"/>
        <dbReference type="EC" id="2.7.11.32"/>
    </reaction>
</comment>
<organism evidence="6 7">
    <name type="scientific">Allisonella histaminiformans</name>
    <dbReference type="NCBI Taxonomy" id="209880"/>
    <lineage>
        <taxon>Bacteria</taxon>
        <taxon>Bacillati</taxon>
        <taxon>Bacillota</taxon>
        <taxon>Negativicutes</taxon>
        <taxon>Veillonellales</taxon>
        <taxon>Veillonellaceae</taxon>
        <taxon>Allisonella</taxon>
    </lineage>
</organism>
<evidence type="ECO:0000256" key="1">
    <source>
        <dbReference type="ARBA" id="ARBA00022527"/>
    </source>
</evidence>
<comment type="function">
    <text evidence="5">Bifunctional serine/threonine kinase and phosphorylase involved in the regulation of the pyruvate, phosphate dikinase (PPDK) by catalyzing its phosphorylation/dephosphorylation.</text>
</comment>
<evidence type="ECO:0000313" key="6">
    <source>
        <dbReference type="EMBL" id="SDA38500.1"/>
    </source>
</evidence>
<dbReference type="RefSeq" id="WP_091362960.1">
    <property type="nucleotide sequence ID" value="NZ_FMXA01000003.1"/>
</dbReference>
<gene>
    <name evidence="6" type="ORF">SAMN02910343_00239</name>
</gene>
<feature type="binding site" evidence="5">
    <location>
        <begin position="150"/>
        <end position="157"/>
    </location>
    <ligand>
        <name>ADP</name>
        <dbReference type="ChEBI" id="CHEBI:456216"/>
    </ligand>
</feature>
<dbReference type="InterPro" id="IPR026565">
    <property type="entry name" value="PPDK_reg"/>
</dbReference>
<evidence type="ECO:0000256" key="2">
    <source>
        <dbReference type="ARBA" id="ARBA00022679"/>
    </source>
</evidence>
<dbReference type="InterPro" id="IPR005177">
    <property type="entry name" value="Kinase-pyrophosphorylase"/>
</dbReference>
<dbReference type="GO" id="GO:0004674">
    <property type="term" value="F:protein serine/threonine kinase activity"/>
    <property type="evidence" value="ECO:0007669"/>
    <property type="project" value="UniProtKB-UniRule"/>
</dbReference>
<dbReference type="Proteomes" id="UP000199689">
    <property type="component" value="Unassembled WGS sequence"/>
</dbReference>
<keyword evidence="4 5" id="KW-0418">Kinase</keyword>
<dbReference type="GO" id="GO:0005524">
    <property type="term" value="F:ATP binding"/>
    <property type="evidence" value="ECO:0007669"/>
    <property type="project" value="InterPro"/>
</dbReference>